<feature type="region of interest" description="Disordered" evidence="2">
    <location>
        <begin position="1386"/>
        <end position="1433"/>
    </location>
</feature>
<gene>
    <name evidence="4" type="ORF">Tci_010994</name>
</gene>
<feature type="compositionally biased region" description="Polar residues" evidence="2">
    <location>
        <begin position="1757"/>
        <end position="1770"/>
    </location>
</feature>
<feature type="compositionally biased region" description="Polar residues" evidence="2">
    <location>
        <begin position="1394"/>
        <end position="1416"/>
    </location>
</feature>
<feature type="compositionally biased region" description="Basic and acidic residues" evidence="2">
    <location>
        <begin position="1328"/>
        <end position="1338"/>
    </location>
</feature>
<evidence type="ECO:0000259" key="3">
    <source>
        <dbReference type="Pfam" id="PF03732"/>
    </source>
</evidence>
<organism evidence="4">
    <name type="scientific">Tanacetum cinerariifolium</name>
    <name type="common">Dalmatian daisy</name>
    <name type="synonym">Chrysanthemum cinerariifolium</name>
    <dbReference type="NCBI Taxonomy" id="118510"/>
    <lineage>
        <taxon>Eukaryota</taxon>
        <taxon>Viridiplantae</taxon>
        <taxon>Streptophyta</taxon>
        <taxon>Embryophyta</taxon>
        <taxon>Tracheophyta</taxon>
        <taxon>Spermatophyta</taxon>
        <taxon>Magnoliopsida</taxon>
        <taxon>eudicotyledons</taxon>
        <taxon>Gunneridae</taxon>
        <taxon>Pentapetalae</taxon>
        <taxon>asterids</taxon>
        <taxon>campanulids</taxon>
        <taxon>Asterales</taxon>
        <taxon>Asteraceae</taxon>
        <taxon>Asteroideae</taxon>
        <taxon>Anthemideae</taxon>
        <taxon>Anthemidinae</taxon>
        <taxon>Tanacetum</taxon>
    </lineage>
</organism>
<feature type="compositionally biased region" description="Low complexity" evidence="2">
    <location>
        <begin position="1244"/>
        <end position="1262"/>
    </location>
</feature>
<comment type="caution">
    <text evidence="4">The sequence shown here is derived from an EMBL/GenBank/DDBJ whole genome shotgun (WGS) entry which is preliminary data.</text>
</comment>
<feature type="compositionally biased region" description="Basic and acidic residues" evidence="2">
    <location>
        <begin position="1773"/>
        <end position="1784"/>
    </location>
</feature>
<dbReference type="InterPro" id="IPR005162">
    <property type="entry name" value="Retrotrans_gag_dom"/>
</dbReference>
<dbReference type="PANTHER" id="PTHR33223">
    <property type="entry name" value="CCHC-TYPE DOMAIN-CONTAINING PROTEIN"/>
    <property type="match status" value="1"/>
</dbReference>
<feature type="region of interest" description="Disordered" evidence="2">
    <location>
        <begin position="1227"/>
        <end position="1276"/>
    </location>
</feature>
<proteinExistence type="predicted"/>
<reference evidence="4" key="1">
    <citation type="journal article" date="2019" name="Sci. Rep.">
        <title>Draft genome of Tanacetum cinerariifolium, the natural source of mosquito coil.</title>
        <authorList>
            <person name="Yamashiro T."/>
            <person name="Shiraishi A."/>
            <person name="Satake H."/>
            <person name="Nakayama K."/>
        </authorList>
    </citation>
    <scope>NUCLEOTIDE SEQUENCE</scope>
</reference>
<sequence length="2537" mass="288250">MIQQVQNFCQFHGLSGDDANKHLDKFLHVTQSIKVNGVTDDALDLYLFPHSLKHHATAWFDRFPRNSINTFEQMEKMFLGKYFPLSMVTKLRNEITDFRQHPDESLFEAWECYKLSIDRFPNHNMLPVTQINTFYKELTLRHRDSINATAAQRSESSSSITSSSDLKIVALKAEMAKINKNLIKVPQINQQVKVVTPSCETCCGPHSYNDCPATVGQTQNKVGCRAGCLPICKPTPPNSGASSVPTDDFMMIYDDMCEPHDQSVSYPSRNTVVKNSLTVELAIYKEHVELYEQRAKFELTEREQKINEQLRIVISDRNFKEVTLKKDLHSIKLQLASTIKHNKSMVEEVSFLKKDFKQKENKYLADFLNIKTLKEKVEDKLFKQDQSLQTLHMLCKPRPNSNEVKRVAIGYKNPLCLTRAKQAQPALYNGHEIIKENHIQAIVHNSEDTLEIAEISKKKMNDKMNDPECVTRKVKIAPHDYSKENLLATFTPQKQLTPKQIFWSNDLMKIKSEALKERTKVSRPIKAFTVYPPNTPTALVPKVLPTKTITNEERGFEQTKACYIQEVITLFKTLKDNFEGIQKAQTKEVKEMKDVFKELEAEVAQHAVVRKHDVIELKNILISNDNLTAECLSQEVFCVATNTELNVARFTDIHVANTTAETRCLALEAELANLHETKNQDNQTELINHFSKLETTKSHITKLTDQVTHLQAQNDMFRAENDKGKQHYKQLYDSIKITCLTRTKHAVDVELIVPRLRNNRDTNLDYLRHLKESTEKIHDIVEEAKVVKPLDRSIIFACCYTKHSQELLEYAIGTCPHSSQPRAKQLIPLIKKMQVIVAQPSNKLDSTTHPHVVTVTSQKINVPVPPSLGVDSCPITGGSKPMSHVKPNRIALAKGMDHLTSVHNRSNVRLSLLFPDTAEKSSVPPHNFTWIPIGKSNCYLDLEKSQSNPIYKIAVDLLKNTNFFKAFTASSNLPSIYIQQFWDTILYEKKARCYKCQLDEQWFDLTKETLREALQITLVNRNQAFDASPLINGLIDSVNQLGYPKLDINLSTVVTNDLFQPWKALLTIINLSLTRKTSGFERPRAPVLQILWGIFTRANIDYAERIWEEFTQSIHTFIEDKRNLSRHTSGKKRVTLIVILSVRFTKLIIHHLQRKHRFHPRPDSLLHLSNEEPVLGYLKFSAKGTKREIFRMPIPGRLITANIREASYYQEYQENVAKHRGFLADETRSTQDLPAPKPSKPARKPQSTTQTPVTSTQPTPTSIPAKTQEINASRPHEQLTSLLKPKGLNVAFLAKHASPEGLQSLWGPLPPVVISEPESGKYQPLPKVPEKGKAKVSEEQVANSTRRPVLRINTYSKGESSNLLHPPSIMYPHMKYLVNQTTGSVTGAQAKGQAGSNPNETSEGQARSNPNETSEGQARPDPGNAEARVQSTSSPVVHAGLDREHMDIDVANLSLQPSTEQLYEGFTATVYPNVQENLKLAVEEPMLLEEPASSLGTLSSLQHLSRDFTFGDQFFSDKSSDADKSAETKVESMVNVPIQQSLSSISLMTSPIIDLTSRPDTTEAMMVKRIGELEHTLANLIQVNKTMEERLDKHGARLYILEQLDIPQKVSIAVSEVVTDAVDWAMQVPLRNRFKDLPKADMKEILHQRMCETDSYKSHEDHMQLFEALEKSINCDQSEELTHDLAKARKKRKKGCESPKTPPGSPSHQPPPPPPPAGPSSMSGAPRHSGSQVTPPPPPPTSTNQDSPSIGSVAPSPANTAATTKHQAWSTPDVKENQEKDKNRIKTGQKQEACRSWEKFKVVAVERGRKTEENAKRMVKTHTRRLMKKEVQMYMLKKLLLVMLLMKMLVLLVEKFLLLLKNHPYHLLHHLLNHHNHLMISLPHLRRVEHLEYDNVAQALEITKLKRRVKKLEKRNKDDAVVLKDDKEVPDGEEDKEDETEPAEVQKVVDVVTTAKLITEVVTAASETVTTASAIITTAEPQVFAATTATLTVTPARVVAAPSRRRKGVVIRDPEKESTTSTIIPVETKSKDKGKGILVEEPKALKKKQQIEQDEQYARELHAELNKDIDWDEAIDHVKRKAREDPAVQRYQVIKRKPQTKAQAKKNMMMYLKNVVGFKLNYFKGMSYDDIRLIFEAKFNSNVEFLLKTKEQMEEDENRALQTINETPAEKAAKRRKLNEEVEDLKRHLQIVPNEDDDVYTEVAPLAKKVPVVDYEIIDMNNKPYYKIIRVDGTHQLTVHGQAKVKSWKLLESCGVQIITFATTQLILLVERRYPLSRFTLDQMLNDLRLQVEEESEMSLDLLRFTQQQHQKGQMVGYIFHQAQEQDKDQATLKDNSTQSSELLTKSSSTSLNSFMEETNTFHNSLPEFENFYIDSGEISSGSTTTHSDISLLDYEAFYFDDDHIKEISSGSTTAHSDISLSEYASFIFDLAHEEFVDELAHIISNPEYDCFYFKDLPNPGELMSVLNSEIRENLFTTLVNLPIEDDHSPLLAYVVWIFVAYLTYPVIPPYLHPFENEDTIFDPGITINHFYSSKPG</sequence>
<dbReference type="PANTHER" id="PTHR33223:SF11">
    <property type="entry name" value="ELEMENT PROTEIN, PUTATIVE-RELATED"/>
    <property type="match status" value="1"/>
</dbReference>
<dbReference type="Pfam" id="PF03732">
    <property type="entry name" value="Retrotrans_gag"/>
    <property type="match status" value="1"/>
</dbReference>
<feature type="compositionally biased region" description="Acidic residues" evidence="2">
    <location>
        <begin position="1931"/>
        <end position="1942"/>
    </location>
</feature>
<dbReference type="EMBL" id="BKCJ010001122">
    <property type="protein sequence ID" value="GEU39016.1"/>
    <property type="molecule type" value="Genomic_DNA"/>
</dbReference>
<feature type="region of interest" description="Disordered" evidence="2">
    <location>
        <begin position="1923"/>
        <end position="1943"/>
    </location>
</feature>
<evidence type="ECO:0000256" key="1">
    <source>
        <dbReference type="SAM" id="Coils"/>
    </source>
</evidence>
<evidence type="ECO:0000313" key="4">
    <source>
        <dbReference type="EMBL" id="GEU39016.1"/>
    </source>
</evidence>
<name>A0A6L2JPX2_TANCI</name>
<evidence type="ECO:0000256" key="2">
    <source>
        <dbReference type="SAM" id="MobiDB-lite"/>
    </source>
</evidence>
<feature type="domain" description="Retrotransposon gag" evidence="3">
    <location>
        <begin position="47"/>
        <end position="136"/>
    </location>
</feature>
<keyword evidence="1" id="KW-0175">Coiled coil</keyword>
<accession>A0A6L2JPX2</accession>
<feature type="region of interest" description="Disordered" evidence="2">
    <location>
        <begin position="1318"/>
        <end position="1344"/>
    </location>
</feature>
<feature type="coiled-coil region" evidence="1">
    <location>
        <begin position="657"/>
        <end position="720"/>
    </location>
</feature>
<feature type="region of interest" description="Disordered" evidence="2">
    <location>
        <begin position="1685"/>
        <end position="1791"/>
    </location>
</feature>
<feature type="compositionally biased region" description="Pro residues" evidence="2">
    <location>
        <begin position="1700"/>
        <end position="1718"/>
    </location>
</feature>
<protein>
    <recommendedName>
        <fullName evidence="3">Retrotransposon gag domain-containing protein</fullName>
    </recommendedName>
</protein>